<evidence type="ECO:0000313" key="2">
    <source>
        <dbReference type="Proteomes" id="UP000265520"/>
    </source>
</evidence>
<sequence>LLTLNERLLGGTVESGSTKDWLWKLRVAQGHVARRAVENSKGRNVTDSCVLCRTCDAARRHGFCED</sequence>
<comment type="caution">
    <text evidence="1">The sequence shown here is derived from an EMBL/GenBank/DDBJ whole genome shotgun (WGS) entry which is preliminary data.</text>
</comment>
<reference evidence="1 2" key="1">
    <citation type="journal article" date="2018" name="Front. Plant Sci.">
        <title>Red Clover (Trifolium pratense) and Zigzag Clover (T. medium) - A Picture of Genomic Similarities and Differences.</title>
        <authorList>
            <person name="Dluhosova J."/>
            <person name="Istvanek J."/>
            <person name="Nedelnik J."/>
            <person name="Repkova J."/>
        </authorList>
    </citation>
    <scope>NUCLEOTIDE SEQUENCE [LARGE SCALE GENOMIC DNA]</scope>
    <source>
        <strain evidence="2">cv. 10/8</strain>
        <tissue evidence="1">Leaf</tissue>
    </source>
</reference>
<feature type="non-terminal residue" evidence="1">
    <location>
        <position position="1"/>
    </location>
</feature>
<dbReference type="Proteomes" id="UP000265520">
    <property type="component" value="Unassembled WGS sequence"/>
</dbReference>
<evidence type="ECO:0000313" key="1">
    <source>
        <dbReference type="EMBL" id="MCI39199.1"/>
    </source>
</evidence>
<dbReference type="EMBL" id="LXQA010264764">
    <property type="protein sequence ID" value="MCI39199.1"/>
    <property type="molecule type" value="Genomic_DNA"/>
</dbReference>
<proteinExistence type="predicted"/>
<keyword evidence="2" id="KW-1185">Reference proteome</keyword>
<protein>
    <submittedName>
        <fullName evidence="1">Uncharacterized protein</fullName>
    </submittedName>
</protein>
<dbReference type="AlphaFoldDB" id="A0A392RS83"/>
<accession>A0A392RS83</accession>
<name>A0A392RS83_9FABA</name>
<organism evidence="1 2">
    <name type="scientific">Trifolium medium</name>
    <dbReference type="NCBI Taxonomy" id="97028"/>
    <lineage>
        <taxon>Eukaryota</taxon>
        <taxon>Viridiplantae</taxon>
        <taxon>Streptophyta</taxon>
        <taxon>Embryophyta</taxon>
        <taxon>Tracheophyta</taxon>
        <taxon>Spermatophyta</taxon>
        <taxon>Magnoliopsida</taxon>
        <taxon>eudicotyledons</taxon>
        <taxon>Gunneridae</taxon>
        <taxon>Pentapetalae</taxon>
        <taxon>rosids</taxon>
        <taxon>fabids</taxon>
        <taxon>Fabales</taxon>
        <taxon>Fabaceae</taxon>
        <taxon>Papilionoideae</taxon>
        <taxon>50 kb inversion clade</taxon>
        <taxon>NPAAA clade</taxon>
        <taxon>Hologalegina</taxon>
        <taxon>IRL clade</taxon>
        <taxon>Trifolieae</taxon>
        <taxon>Trifolium</taxon>
    </lineage>
</organism>